<evidence type="ECO:0000256" key="4">
    <source>
        <dbReference type="ARBA" id="ARBA00022801"/>
    </source>
</evidence>
<dbReference type="InterPro" id="IPR029045">
    <property type="entry name" value="ClpP/crotonase-like_dom_sf"/>
</dbReference>
<evidence type="ECO:0000256" key="1">
    <source>
        <dbReference type="ARBA" id="ARBA00007039"/>
    </source>
</evidence>
<proteinExistence type="inferred from homology"/>
<keyword evidence="3" id="KW-0645">Protease</keyword>
<feature type="compositionally biased region" description="Polar residues" evidence="7">
    <location>
        <begin position="288"/>
        <end position="309"/>
    </location>
</feature>
<keyword evidence="9" id="KW-1185">Reference proteome</keyword>
<dbReference type="Gene3D" id="3.90.226.10">
    <property type="entry name" value="2-enoyl-CoA Hydratase, Chain A, domain 1"/>
    <property type="match status" value="1"/>
</dbReference>
<keyword evidence="5" id="KW-0720">Serine protease</keyword>
<evidence type="ECO:0000256" key="6">
    <source>
        <dbReference type="RuleBase" id="RU003567"/>
    </source>
</evidence>
<dbReference type="NCBIfam" id="NF045542">
    <property type="entry name" value="Clp_rel_HeadMat"/>
    <property type="match status" value="1"/>
</dbReference>
<evidence type="ECO:0000313" key="9">
    <source>
        <dbReference type="Proteomes" id="UP000605568"/>
    </source>
</evidence>
<feature type="compositionally biased region" description="Acidic residues" evidence="7">
    <location>
        <begin position="314"/>
        <end position="326"/>
    </location>
</feature>
<comment type="similarity">
    <text evidence="1 6">Belongs to the peptidase S14 family.</text>
</comment>
<dbReference type="PANTHER" id="PTHR10381:SF70">
    <property type="entry name" value="ATP-DEPENDENT CLP PROTEASE PROTEOLYTIC SUBUNIT"/>
    <property type="match status" value="1"/>
</dbReference>
<evidence type="ECO:0000256" key="7">
    <source>
        <dbReference type="SAM" id="MobiDB-lite"/>
    </source>
</evidence>
<feature type="compositionally biased region" description="Low complexity" evidence="7">
    <location>
        <begin position="327"/>
        <end position="343"/>
    </location>
</feature>
<organism evidence="8 9">
    <name type="scientific">Lentzea cavernae</name>
    <dbReference type="NCBI Taxonomy" id="2020703"/>
    <lineage>
        <taxon>Bacteria</taxon>
        <taxon>Bacillati</taxon>
        <taxon>Actinomycetota</taxon>
        <taxon>Actinomycetes</taxon>
        <taxon>Pseudonocardiales</taxon>
        <taxon>Pseudonocardiaceae</taxon>
        <taxon>Lentzea</taxon>
    </lineage>
</organism>
<reference evidence="9" key="1">
    <citation type="journal article" date="2019" name="Int. J. Syst. Evol. Microbiol.">
        <title>The Global Catalogue of Microorganisms (GCM) 10K type strain sequencing project: providing services to taxonomists for standard genome sequencing and annotation.</title>
        <authorList>
            <consortium name="The Broad Institute Genomics Platform"/>
            <consortium name="The Broad Institute Genome Sequencing Center for Infectious Disease"/>
            <person name="Wu L."/>
            <person name="Ma J."/>
        </authorList>
    </citation>
    <scope>NUCLEOTIDE SEQUENCE [LARGE SCALE GENOMIC DNA]</scope>
    <source>
        <strain evidence="9">CGMCC 4.7367</strain>
    </source>
</reference>
<feature type="region of interest" description="Disordered" evidence="7">
    <location>
        <begin position="250"/>
        <end position="398"/>
    </location>
</feature>
<dbReference type="PANTHER" id="PTHR10381">
    <property type="entry name" value="ATP-DEPENDENT CLP PROTEASE PROTEOLYTIC SUBUNIT"/>
    <property type="match status" value="1"/>
</dbReference>
<accession>A0ABQ3MT88</accession>
<name>A0ABQ3MT88_9PSEU</name>
<dbReference type="InterPro" id="IPR001907">
    <property type="entry name" value="ClpP"/>
</dbReference>
<dbReference type="CDD" id="cd07016">
    <property type="entry name" value="S14_ClpP_1"/>
    <property type="match status" value="1"/>
</dbReference>
<feature type="compositionally biased region" description="Low complexity" evidence="7">
    <location>
        <begin position="352"/>
        <end position="370"/>
    </location>
</feature>
<protein>
    <recommendedName>
        <fullName evidence="6">ATP-dependent Clp protease proteolytic subunit</fullName>
    </recommendedName>
</protein>
<evidence type="ECO:0000256" key="2">
    <source>
        <dbReference type="ARBA" id="ARBA00022490"/>
    </source>
</evidence>
<dbReference type="InterPro" id="IPR023562">
    <property type="entry name" value="ClpP/TepA"/>
</dbReference>
<keyword evidence="2" id="KW-0963">Cytoplasm</keyword>
<keyword evidence="4" id="KW-0378">Hydrolase</keyword>
<evidence type="ECO:0000256" key="3">
    <source>
        <dbReference type="ARBA" id="ARBA00022670"/>
    </source>
</evidence>
<feature type="region of interest" description="Disordered" evidence="7">
    <location>
        <begin position="1"/>
        <end position="23"/>
    </location>
</feature>
<dbReference type="Proteomes" id="UP000605568">
    <property type="component" value="Unassembled WGS sequence"/>
</dbReference>
<dbReference type="PRINTS" id="PR00127">
    <property type="entry name" value="CLPPROTEASEP"/>
</dbReference>
<evidence type="ECO:0000313" key="8">
    <source>
        <dbReference type="EMBL" id="GHH57743.1"/>
    </source>
</evidence>
<dbReference type="SUPFAM" id="SSF52096">
    <property type="entry name" value="ClpP/crotonase"/>
    <property type="match status" value="1"/>
</dbReference>
<dbReference type="Pfam" id="PF00574">
    <property type="entry name" value="CLP_protease"/>
    <property type="match status" value="1"/>
</dbReference>
<comment type="caution">
    <text evidence="8">The sequence shown here is derived from an EMBL/GenBank/DDBJ whole genome shotgun (WGS) entry which is preliminary data.</text>
</comment>
<sequence length="398" mass="42907">MKDRTRAARRRMAASKTTAPQKRTNGNRWYRIENLVDRPSTAVIYIYDVIGCTCWWDEECHCTTAMNLIDELQGLRVDELHIHINSPGGEVDDGIAIYNTLRNHPARKTSFIDSLAASAASFIALAADEVVIALTGQVMIHDAATIAIGDAAELRETADLLDRYSNNIAGIYSRKSGRSVEDFRELMRAETWFTGAEAVAAGLADRTDEDATEDGDEDMQQRMTARHNLSMFAFRYAGRELAPAPALTNRVEEVEPQLPAEPTPQTDPEPEQPATEAPAAAPERTEDQTPAASSTDAPDTSGSDSQKTGRTADDEADEPAEPEEAPADAAPSEEAPVEPAAEVPADEPEPAPADTAPVTEPVTAATDTDPWAQLMGPLTSATPASPTWDDVLANLTKP</sequence>
<dbReference type="EMBL" id="BNAR01000018">
    <property type="protein sequence ID" value="GHH57743.1"/>
    <property type="molecule type" value="Genomic_DNA"/>
</dbReference>
<feature type="compositionally biased region" description="Low complexity" evidence="7">
    <location>
        <begin position="272"/>
        <end position="282"/>
    </location>
</feature>
<gene>
    <name evidence="8" type="ORF">GCM10017774_77880</name>
</gene>
<evidence type="ECO:0000256" key="5">
    <source>
        <dbReference type="ARBA" id="ARBA00022825"/>
    </source>
</evidence>